<evidence type="ECO:0000313" key="1">
    <source>
        <dbReference type="EMBL" id="NIJ17983.1"/>
    </source>
</evidence>
<dbReference type="Proteomes" id="UP000576821">
    <property type="component" value="Unassembled WGS sequence"/>
</dbReference>
<evidence type="ECO:0000313" key="2">
    <source>
        <dbReference type="Proteomes" id="UP000576821"/>
    </source>
</evidence>
<dbReference type="EMBL" id="JAASQR010000004">
    <property type="protein sequence ID" value="NIJ17983.1"/>
    <property type="molecule type" value="Genomic_DNA"/>
</dbReference>
<proteinExistence type="predicted"/>
<reference evidence="1 2" key="1">
    <citation type="submission" date="2020-03" db="EMBL/GenBank/DDBJ databases">
        <title>Genomic Encyclopedia of Type Strains, Phase IV (KMG-IV): sequencing the most valuable type-strain genomes for metagenomic binning, comparative biology and taxonomic classification.</title>
        <authorList>
            <person name="Goeker M."/>
        </authorList>
    </citation>
    <scope>NUCLEOTIDE SEQUENCE [LARGE SCALE GENOMIC DNA]</scope>
    <source>
        <strain evidence="1 2">DSM 21299</strain>
    </source>
</reference>
<dbReference type="AlphaFoldDB" id="A0A846M958"/>
<organism evidence="1 2">
    <name type="scientific">Sphingobium vermicomposti</name>
    <dbReference type="NCBI Taxonomy" id="529005"/>
    <lineage>
        <taxon>Bacteria</taxon>
        <taxon>Pseudomonadati</taxon>
        <taxon>Pseudomonadota</taxon>
        <taxon>Alphaproteobacteria</taxon>
        <taxon>Sphingomonadales</taxon>
        <taxon>Sphingomonadaceae</taxon>
        <taxon>Sphingobium</taxon>
    </lineage>
</organism>
<sequence length="51" mass="5988">MTLGECQLYSQLQVEAALPLGAKQFTLRLKPHRLQRKNRRFLQILRLSLPL</sequence>
<gene>
    <name evidence="1" type="ORF">FHS54_002983</name>
</gene>
<comment type="caution">
    <text evidence="1">The sequence shown here is derived from an EMBL/GenBank/DDBJ whole genome shotgun (WGS) entry which is preliminary data.</text>
</comment>
<protein>
    <submittedName>
        <fullName evidence="1">Uncharacterized protein</fullName>
    </submittedName>
</protein>
<name>A0A846M958_9SPHN</name>
<keyword evidence="2" id="KW-1185">Reference proteome</keyword>
<accession>A0A846M958</accession>